<feature type="compositionally biased region" description="Low complexity" evidence="1">
    <location>
        <begin position="270"/>
        <end position="279"/>
    </location>
</feature>
<comment type="caution">
    <text evidence="2">The sequence shown here is derived from an EMBL/GenBank/DDBJ whole genome shotgun (WGS) entry which is preliminary data.</text>
</comment>
<accession>A0A409WDJ2</accession>
<organism evidence="2 3">
    <name type="scientific">Gymnopilus dilepis</name>
    <dbReference type="NCBI Taxonomy" id="231916"/>
    <lineage>
        <taxon>Eukaryota</taxon>
        <taxon>Fungi</taxon>
        <taxon>Dikarya</taxon>
        <taxon>Basidiomycota</taxon>
        <taxon>Agaricomycotina</taxon>
        <taxon>Agaricomycetes</taxon>
        <taxon>Agaricomycetidae</taxon>
        <taxon>Agaricales</taxon>
        <taxon>Agaricineae</taxon>
        <taxon>Hymenogastraceae</taxon>
        <taxon>Gymnopilus</taxon>
    </lineage>
</organism>
<gene>
    <name evidence="2" type="ORF">CVT26_012818</name>
</gene>
<evidence type="ECO:0000313" key="2">
    <source>
        <dbReference type="EMBL" id="PPQ76578.1"/>
    </source>
</evidence>
<dbReference type="InterPro" id="IPR059179">
    <property type="entry name" value="MLKL-like_MCAfunc"/>
</dbReference>
<feature type="region of interest" description="Disordered" evidence="1">
    <location>
        <begin position="404"/>
        <end position="513"/>
    </location>
</feature>
<feature type="compositionally biased region" description="Basic and acidic residues" evidence="1">
    <location>
        <begin position="282"/>
        <end position="320"/>
    </location>
</feature>
<dbReference type="EMBL" id="NHYE01005145">
    <property type="protein sequence ID" value="PPQ76578.1"/>
    <property type="molecule type" value="Genomic_DNA"/>
</dbReference>
<sequence length="568" mass="63223">MPEGKENKRHSKVPAGIAATSNRLETTKAVLNTLKGVETSTLGDLSFLREASRTALAILAIVQVNILGIEDGDIDDDFVALALDSLGLVYIVIDQCEEESKANGTVFDEMKVNSGELARTLQSVAGFVEKKAHRNRLKQIIKRSADEEKVDNYRQQLKTWMNKFGKFGDFSIHDVLQEVIDDKLRRLEQRDKRPKELIAETFLEADRPLTPLRYPPPPVIITPSSSPPPVPPKPPKEKPLKPLSSTNVLPTRDKSPSRTETPDPQPQPPKQHSSPSSSSTVSREEKERQRVESEERRKKRHEEEKARKLAERERFRKSEQEFNQLPEANPAKETRPKGASYSGTHPPIITVDNRPAEATSKHPSTHTRSRSQIEEDERLAAVLHADIQKEFANTDEQIALSLAMSEKGGWEANRQGRSGRSGRRGDQKPRPRSRSRHKAPSLELGYGDTFPEGSLEDAKPEGYYTPAPVKYPPGESKASRSSGRRRSSPKPPDDAIPSAYYTPQQSPYPVYAPSPVPPPMSNIAYSAISVGGGAVVVENRDTGNFRSVRVADSLNDYSVNHYAEDESD</sequence>
<dbReference type="OrthoDB" id="3069009at2759"/>
<feature type="compositionally biased region" description="Pro residues" evidence="1">
    <location>
        <begin position="213"/>
        <end position="233"/>
    </location>
</feature>
<protein>
    <submittedName>
        <fullName evidence="2">Uncharacterized protein</fullName>
    </submittedName>
</protein>
<reference evidence="2 3" key="1">
    <citation type="journal article" date="2018" name="Evol. Lett.">
        <title>Horizontal gene cluster transfer increased hallucinogenic mushroom diversity.</title>
        <authorList>
            <person name="Reynolds H.T."/>
            <person name="Vijayakumar V."/>
            <person name="Gluck-Thaler E."/>
            <person name="Korotkin H.B."/>
            <person name="Matheny P.B."/>
            <person name="Slot J.C."/>
        </authorList>
    </citation>
    <scope>NUCLEOTIDE SEQUENCE [LARGE SCALE GENOMIC DNA]</scope>
    <source>
        <strain evidence="2 3">SRW20</strain>
    </source>
</reference>
<dbReference type="AlphaFoldDB" id="A0A409WDJ2"/>
<evidence type="ECO:0000313" key="3">
    <source>
        <dbReference type="Proteomes" id="UP000284706"/>
    </source>
</evidence>
<keyword evidence="3" id="KW-1185">Reference proteome</keyword>
<dbReference type="Proteomes" id="UP000284706">
    <property type="component" value="Unassembled WGS sequence"/>
</dbReference>
<proteinExistence type="predicted"/>
<dbReference type="CDD" id="cd21037">
    <property type="entry name" value="MLKL_NTD"/>
    <property type="match status" value="1"/>
</dbReference>
<evidence type="ECO:0000256" key="1">
    <source>
        <dbReference type="SAM" id="MobiDB-lite"/>
    </source>
</evidence>
<dbReference type="InParanoid" id="A0A409WDJ2"/>
<name>A0A409WDJ2_9AGAR</name>
<feature type="region of interest" description="Disordered" evidence="1">
    <location>
        <begin position="208"/>
        <end position="377"/>
    </location>
</feature>
<feature type="compositionally biased region" description="Basic and acidic residues" evidence="1">
    <location>
        <begin position="251"/>
        <end position="261"/>
    </location>
</feature>
<feature type="compositionally biased region" description="Basic residues" evidence="1">
    <location>
        <begin position="430"/>
        <end position="439"/>
    </location>
</feature>